<organism evidence="1">
    <name type="scientific">Anguilla anguilla</name>
    <name type="common">European freshwater eel</name>
    <name type="synonym">Muraena anguilla</name>
    <dbReference type="NCBI Taxonomy" id="7936"/>
    <lineage>
        <taxon>Eukaryota</taxon>
        <taxon>Metazoa</taxon>
        <taxon>Chordata</taxon>
        <taxon>Craniata</taxon>
        <taxon>Vertebrata</taxon>
        <taxon>Euteleostomi</taxon>
        <taxon>Actinopterygii</taxon>
        <taxon>Neopterygii</taxon>
        <taxon>Teleostei</taxon>
        <taxon>Anguilliformes</taxon>
        <taxon>Anguillidae</taxon>
        <taxon>Anguilla</taxon>
    </lineage>
</organism>
<reference evidence="1" key="2">
    <citation type="journal article" date="2015" name="Fish Shellfish Immunol.">
        <title>Early steps in the European eel (Anguilla anguilla)-Vibrio vulnificus interaction in the gills: Role of the RtxA13 toxin.</title>
        <authorList>
            <person name="Callol A."/>
            <person name="Pajuelo D."/>
            <person name="Ebbesson L."/>
            <person name="Teles M."/>
            <person name="MacKenzie S."/>
            <person name="Amaro C."/>
        </authorList>
    </citation>
    <scope>NUCLEOTIDE SEQUENCE</scope>
</reference>
<evidence type="ECO:0000313" key="1">
    <source>
        <dbReference type="EMBL" id="JAH23911.1"/>
    </source>
</evidence>
<sequence>MGLTPPSLNHSPLIYGTL</sequence>
<dbReference type="EMBL" id="GBXM01084666">
    <property type="protein sequence ID" value="JAH23911.1"/>
    <property type="molecule type" value="Transcribed_RNA"/>
</dbReference>
<proteinExistence type="predicted"/>
<name>A0A0E9R433_ANGAN</name>
<dbReference type="AlphaFoldDB" id="A0A0E9R433"/>
<reference evidence="1" key="1">
    <citation type="submission" date="2014-11" db="EMBL/GenBank/DDBJ databases">
        <authorList>
            <person name="Amaro Gonzalez C."/>
        </authorList>
    </citation>
    <scope>NUCLEOTIDE SEQUENCE</scope>
</reference>
<protein>
    <submittedName>
        <fullName evidence="1">Uncharacterized protein</fullName>
    </submittedName>
</protein>
<accession>A0A0E9R433</accession>